<keyword evidence="2" id="KW-1185">Reference proteome</keyword>
<accession>A0ABQ9XZW6</accession>
<proteinExistence type="predicted"/>
<protein>
    <submittedName>
        <fullName evidence="1">Uncharacterized protein</fullName>
    </submittedName>
</protein>
<reference evidence="1 2" key="1">
    <citation type="journal article" date="2022" name="bioRxiv">
        <title>Genomics of Preaxostyla Flagellates Illuminates Evolutionary Transitions and the Path Towards Mitochondrial Loss.</title>
        <authorList>
            <person name="Novak L.V.F."/>
            <person name="Treitli S.C."/>
            <person name="Pyrih J."/>
            <person name="Halakuc P."/>
            <person name="Pipaliya S.V."/>
            <person name="Vacek V."/>
            <person name="Brzon O."/>
            <person name="Soukal P."/>
            <person name="Eme L."/>
            <person name="Dacks J.B."/>
            <person name="Karnkowska A."/>
            <person name="Elias M."/>
            <person name="Hampl V."/>
        </authorList>
    </citation>
    <scope>NUCLEOTIDE SEQUENCE [LARGE SCALE GENOMIC DNA]</scope>
    <source>
        <strain evidence="1">NAU3</strain>
        <tissue evidence="1">Gut</tissue>
    </source>
</reference>
<organism evidence="1 2">
    <name type="scientific">Blattamonas nauphoetae</name>
    <dbReference type="NCBI Taxonomy" id="2049346"/>
    <lineage>
        <taxon>Eukaryota</taxon>
        <taxon>Metamonada</taxon>
        <taxon>Preaxostyla</taxon>
        <taxon>Oxymonadida</taxon>
        <taxon>Blattamonas</taxon>
    </lineage>
</organism>
<evidence type="ECO:0000313" key="2">
    <source>
        <dbReference type="Proteomes" id="UP001281761"/>
    </source>
</evidence>
<evidence type="ECO:0000313" key="1">
    <source>
        <dbReference type="EMBL" id="KAK2957031.1"/>
    </source>
</evidence>
<comment type="caution">
    <text evidence="1">The sequence shown here is derived from an EMBL/GenBank/DDBJ whole genome shotgun (WGS) entry which is preliminary data.</text>
</comment>
<dbReference type="Proteomes" id="UP001281761">
    <property type="component" value="Unassembled WGS sequence"/>
</dbReference>
<dbReference type="EMBL" id="JARBJD010000050">
    <property type="protein sequence ID" value="KAK2957031.1"/>
    <property type="molecule type" value="Genomic_DNA"/>
</dbReference>
<gene>
    <name evidence="1" type="ORF">BLNAU_8106</name>
</gene>
<sequence length="428" mass="49064">MALEVLSARCKSDYESHFFLRRLEVPSVSTESSSELVPFAGRLCSTLAAHVSEMTSLFTESSPSDGTISALSTTLPSESPVLNGNTVLEVLCAGFSLIITLLFYTDSAFDRILIKSDFVPLLKSTIITCLDLLEQQNSESVCPPAGRTDKLIKILDISWKYAAESLSPSHKSLHPIVESTFADVQQLYSLLERTCSHSSPTNFSHLHMIINIGGTFHHLIPRLLEETLVGRVIDTSKPMSIPTKHGPFHLDLIWAINNMIWDPRFSIQNKEERKRIRKLQFERALKPAKQYLQFILQREEFILNAKSGNYDLSTIVCLLLTKTLELERDLFEDGEIVETGREEWEVGWLVEKTKGKYLSERLKMIREDDARMKKDEKSRWKKRVERQREAGHSDAMEGWLTRRDRRTPSEIVEYVRQIRKESGMNVRF</sequence>
<name>A0ABQ9XZW6_9EUKA</name>